<evidence type="ECO:0000313" key="2">
    <source>
        <dbReference type="Proteomes" id="UP000009081"/>
    </source>
</evidence>
<dbReference type="Proteomes" id="UP000009081">
    <property type="component" value="Plasmid megaplasmid"/>
</dbReference>
<dbReference type="AlphaFoldDB" id="C5B5P6"/>
<dbReference type="EMBL" id="CP001511">
    <property type="protein sequence ID" value="ACS43778.1"/>
    <property type="molecule type" value="Genomic_DNA"/>
</dbReference>
<accession>C5B5P6</accession>
<organism evidence="1 2">
    <name type="scientific">Methylorubrum extorquens (strain ATCC 14718 / DSM 1338 / JCM 2805 / NCIMB 9133 / AM1)</name>
    <name type="common">Methylobacterium extorquens</name>
    <dbReference type="NCBI Taxonomy" id="272630"/>
    <lineage>
        <taxon>Bacteria</taxon>
        <taxon>Pseudomonadati</taxon>
        <taxon>Pseudomonadota</taxon>
        <taxon>Alphaproteobacteria</taxon>
        <taxon>Hyphomicrobiales</taxon>
        <taxon>Methylobacteriaceae</taxon>
        <taxon>Methylorubrum</taxon>
    </lineage>
</organism>
<dbReference type="KEGG" id="mea:Mex_2p0984"/>
<proteinExistence type="predicted"/>
<evidence type="ECO:0000313" key="1">
    <source>
        <dbReference type="EMBL" id="ACS43778.1"/>
    </source>
</evidence>
<geneLocation type="plasmid" evidence="1 2">
    <name>megaplasmid</name>
</geneLocation>
<protein>
    <submittedName>
        <fullName evidence="1">Uncharacterized protein</fullName>
    </submittedName>
</protein>
<keyword evidence="1" id="KW-0614">Plasmid</keyword>
<dbReference type="RefSeq" id="WP_003597048.1">
    <property type="nucleotide sequence ID" value="NC_012811.1"/>
</dbReference>
<keyword evidence="2" id="KW-1185">Reference proteome</keyword>
<reference evidence="1 2" key="1">
    <citation type="journal article" date="2009" name="PLoS ONE">
        <title>Methylobacterium genome sequences: a reference blueprint to investigate microbial metabolism of C1 compounds from natural and industrial sources.</title>
        <authorList>
            <person name="Vuilleumier S."/>
            <person name="Chistoserdova L."/>
            <person name="Lee M.-C."/>
            <person name="Bringel F."/>
            <person name="Lajus A."/>
            <person name="Zhou Y."/>
            <person name="Gourion B."/>
            <person name="Barbe V."/>
            <person name="Chang J."/>
            <person name="Cruveiller S."/>
            <person name="Dossat C."/>
            <person name="Gillett W."/>
            <person name="Gruffaz C."/>
            <person name="Haugen E."/>
            <person name="Hourcade E."/>
            <person name="Levy R."/>
            <person name="Mangenot S."/>
            <person name="Muller E."/>
            <person name="Nadalig T."/>
            <person name="Pagni M."/>
            <person name="Penny C."/>
            <person name="Peyraud R."/>
            <person name="Robinson D.G."/>
            <person name="Roche D."/>
            <person name="Rouy Z."/>
            <person name="Saenampechek C."/>
            <person name="Salvignol G."/>
            <person name="Vallenet D."/>
            <person name="Wu Z."/>
            <person name="Marx C.J."/>
            <person name="Vorholt J.A."/>
            <person name="Olson M.V."/>
            <person name="Kaul R."/>
            <person name="Weissenbach J."/>
            <person name="Medigue C."/>
            <person name="Lidstrom M.E."/>
        </authorList>
    </citation>
    <scope>NUCLEOTIDE SEQUENCE [LARGE SCALE GENOMIC DNA]</scope>
    <source>
        <strain evidence="2">ATCC 14718 / DSM 1338 / JCM 2805 / NCIMB 9133 / AM1</strain>
    </source>
</reference>
<dbReference type="HOGENOM" id="CLU_2035326_0_0_5"/>
<gene>
    <name evidence="1" type="ordered locus">MexAM1_META2p0984</name>
</gene>
<sequence length="121" mass="13150">MQASDSLEERPVRLHQEVRRSKPACDLDPTLALWDGPAADIEPLETGARTGVTVSECAAIGVRAMKAASPHMARACFILDLRERLRAQARDLPRSFAEGVATRQGGSLTGLHPLLRNSFSM</sequence>
<name>C5B5P6_METEA</name>